<dbReference type="EMBL" id="KI911148">
    <property type="protein sequence ID" value="ETS01368.1"/>
    <property type="molecule type" value="Genomic_DNA"/>
</dbReference>
<proteinExistence type="predicted"/>
<feature type="region of interest" description="Disordered" evidence="1">
    <location>
        <begin position="58"/>
        <end position="79"/>
    </location>
</feature>
<organism evidence="2 3">
    <name type="scientific">Hypocrea jecorina (strain ATCC 56765 / BCRC 32924 / NRRL 11460 / Rut C-30)</name>
    <name type="common">Trichoderma reesei</name>
    <dbReference type="NCBI Taxonomy" id="1344414"/>
    <lineage>
        <taxon>Eukaryota</taxon>
        <taxon>Fungi</taxon>
        <taxon>Dikarya</taxon>
        <taxon>Ascomycota</taxon>
        <taxon>Pezizomycotina</taxon>
        <taxon>Sordariomycetes</taxon>
        <taxon>Hypocreomycetidae</taxon>
        <taxon>Hypocreales</taxon>
        <taxon>Hypocreaceae</taxon>
        <taxon>Trichoderma</taxon>
    </lineage>
</organism>
<reference evidence="3" key="1">
    <citation type="journal article" date="2013" name="Ind. Biotechnol.">
        <title>Comparative genomics analysis of Trichoderma reesei strains.</title>
        <authorList>
            <person name="Koike H."/>
            <person name="Aerts A."/>
            <person name="LaButti K."/>
            <person name="Grigoriev I.V."/>
            <person name="Baker S.E."/>
        </authorList>
    </citation>
    <scope>NUCLEOTIDE SEQUENCE [LARGE SCALE GENOMIC DNA]</scope>
    <source>
        <strain evidence="3">ATCC 56765 / BCRC 32924 / NRRL 11460 / Rut C-30</strain>
    </source>
</reference>
<gene>
    <name evidence="2" type="ORF">M419DRAFT_111181</name>
</gene>
<evidence type="ECO:0000256" key="1">
    <source>
        <dbReference type="SAM" id="MobiDB-lite"/>
    </source>
</evidence>
<evidence type="ECO:0000313" key="2">
    <source>
        <dbReference type="EMBL" id="ETS01368.1"/>
    </source>
</evidence>
<dbReference type="Proteomes" id="UP000024376">
    <property type="component" value="Unassembled WGS sequence"/>
</dbReference>
<dbReference type="KEGG" id="trr:M419DRAFT_111181"/>
<sequence length="79" mass="7923">MMPRCPLADATASGVEPPTSFTSILAPLAIRAATMASRPSLAATRSGSGVRPTLSLECMSTSPRVSSSQTTSACPSPAA</sequence>
<name>A0A024S8F9_HYPJR</name>
<accession>A0A024S8F9</accession>
<evidence type="ECO:0000313" key="3">
    <source>
        <dbReference type="Proteomes" id="UP000024376"/>
    </source>
</evidence>
<dbReference type="HOGENOM" id="CLU_2607733_0_0_1"/>
<dbReference type="AlphaFoldDB" id="A0A024S8F9"/>
<protein>
    <submittedName>
        <fullName evidence="2">Uncharacterized protein</fullName>
    </submittedName>
</protein>